<keyword evidence="1" id="KW-0472">Membrane</keyword>
<dbReference type="AlphaFoldDB" id="A0A444J8S7"/>
<keyword evidence="3" id="KW-1185">Reference proteome</keyword>
<comment type="caution">
    <text evidence="2">The sequence shown here is derived from an EMBL/GenBank/DDBJ whole genome shotgun (WGS) entry which is preliminary data.</text>
</comment>
<protein>
    <submittedName>
        <fullName evidence="2">Uncharacterized protein</fullName>
    </submittedName>
</protein>
<evidence type="ECO:0000256" key="1">
    <source>
        <dbReference type="SAM" id="Phobius"/>
    </source>
</evidence>
<evidence type="ECO:0000313" key="3">
    <source>
        <dbReference type="Proteomes" id="UP000288086"/>
    </source>
</evidence>
<accession>A0A444J8S7</accession>
<feature type="transmembrane region" description="Helical" evidence="1">
    <location>
        <begin position="21"/>
        <end position="41"/>
    </location>
</feature>
<keyword evidence="1" id="KW-0812">Transmembrane</keyword>
<proteinExistence type="predicted"/>
<evidence type="ECO:0000313" key="2">
    <source>
        <dbReference type="EMBL" id="RWX49450.1"/>
    </source>
</evidence>
<dbReference type="EMBL" id="MTKP01000050">
    <property type="protein sequence ID" value="RWX49450.1"/>
    <property type="molecule type" value="Genomic_DNA"/>
</dbReference>
<organism evidence="2 3">
    <name type="scientific">Candidatus Electrothrix communis</name>
    <dbReference type="NCBI Taxonomy" id="1859133"/>
    <lineage>
        <taxon>Bacteria</taxon>
        <taxon>Pseudomonadati</taxon>
        <taxon>Thermodesulfobacteriota</taxon>
        <taxon>Desulfobulbia</taxon>
        <taxon>Desulfobulbales</taxon>
        <taxon>Desulfobulbaceae</taxon>
        <taxon>Candidatus Electrothrix</taxon>
    </lineage>
</organism>
<gene>
    <name evidence="2" type="ORF">VT98_10504</name>
</gene>
<dbReference type="Proteomes" id="UP000288086">
    <property type="component" value="Unassembled WGS sequence"/>
</dbReference>
<sequence length="399" mass="43146">MLTYKKYTTNTARAGTVFSKAGCTAAYLFVGIAIVLAGVVLRPHSVFAADISVTPITWDIIGLDSNDPQTGPNQFPVGVRVCNNTAGDLTNVTGTFQWDGGGTATNTEVYLRPGTLQTVSIDLPDFLAAGACTDFYYEVEVNRTSAPYDKTRDYRVDVTSTETGATVFSSGVRQLYVEHLVSQNRNATTDVQYGTDPDALTPVEPGGTLSMMVGGTYYIKLIGSTATQGYEQLESFINIPNTIFRIIEVTTDYTADTSGTVSSPNDKLYGDGCLWENNLASENLRSCLSTGKVGGGTEVLYKVEILQMPGAPLINPEPIQTLYYDFSGSSYHYNADWAASTRYIEIVTANITKSFSPKTILPGGTSTMTLTITNQGRMCWQELIFSIMIMVTGPVGQQV</sequence>
<reference evidence="2 3" key="1">
    <citation type="submission" date="2017-01" db="EMBL/GenBank/DDBJ databases">
        <title>The cable genome- insights into the physiology and evolution of filamentous bacteria capable of sulfide oxidation via long distance electron transfer.</title>
        <authorList>
            <person name="Schreiber L."/>
            <person name="Bjerg J.T."/>
            <person name="Boggild A."/>
            <person name="Van De Vossenberg J."/>
            <person name="Meysman F."/>
            <person name="Nielsen L.P."/>
            <person name="Schramm A."/>
            <person name="Kjeldsen K.U."/>
        </authorList>
    </citation>
    <scope>NUCLEOTIDE SEQUENCE [LARGE SCALE GENOMIC DNA]</scope>
    <source>
        <strain evidence="2">A1</strain>
    </source>
</reference>
<keyword evidence="1" id="KW-1133">Transmembrane helix</keyword>
<name>A0A444J8S7_9BACT</name>